<dbReference type="PANTHER" id="PTHR43752:SF2">
    <property type="entry name" value="BNR_ASP-BOX REPEAT FAMILY PROTEIN"/>
    <property type="match status" value="1"/>
</dbReference>
<dbReference type="Proteomes" id="UP000320672">
    <property type="component" value="Chromosome"/>
</dbReference>
<feature type="signal peptide" evidence="1">
    <location>
        <begin position="1"/>
        <end position="24"/>
    </location>
</feature>
<feature type="domain" description="Sialidase" evidence="2">
    <location>
        <begin position="131"/>
        <end position="372"/>
    </location>
</feature>
<dbReference type="OrthoDB" id="41724at2"/>
<dbReference type="PANTHER" id="PTHR43752">
    <property type="entry name" value="BNR/ASP-BOX REPEAT FAMILY PROTEIN"/>
    <property type="match status" value="1"/>
</dbReference>
<evidence type="ECO:0000256" key="1">
    <source>
        <dbReference type="SAM" id="SignalP"/>
    </source>
</evidence>
<gene>
    <name evidence="3" type="ORF">FF011L_02670</name>
</gene>
<dbReference type="KEGG" id="rml:FF011L_02670"/>
<dbReference type="EMBL" id="CP036262">
    <property type="protein sequence ID" value="QDS91537.1"/>
    <property type="molecule type" value="Genomic_DNA"/>
</dbReference>
<evidence type="ECO:0000313" key="3">
    <source>
        <dbReference type="EMBL" id="QDS91537.1"/>
    </source>
</evidence>
<name>A0A517M9S4_9BACT</name>
<keyword evidence="1" id="KW-0732">Signal</keyword>
<dbReference type="Pfam" id="PF13088">
    <property type="entry name" value="BNR_2"/>
    <property type="match status" value="1"/>
</dbReference>
<organism evidence="3 4">
    <name type="scientific">Roseimaritima multifibrata</name>
    <dbReference type="NCBI Taxonomy" id="1930274"/>
    <lineage>
        <taxon>Bacteria</taxon>
        <taxon>Pseudomonadati</taxon>
        <taxon>Planctomycetota</taxon>
        <taxon>Planctomycetia</taxon>
        <taxon>Pirellulales</taxon>
        <taxon>Pirellulaceae</taxon>
        <taxon>Roseimaritima</taxon>
    </lineage>
</organism>
<keyword evidence="4" id="KW-1185">Reference proteome</keyword>
<dbReference type="InterPro" id="IPR011040">
    <property type="entry name" value="Sialidase"/>
</dbReference>
<reference evidence="3 4" key="1">
    <citation type="submission" date="2019-02" db="EMBL/GenBank/DDBJ databases">
        <title>Deep-cultivation of Planctomycetes and their phenomic and genomic characterization uncovers novel biology.</title>
        <authorList>
            <person name="Wiegand S."/>
            <person name="Jogler M."/>
            <person name="Boedeker C."/>
            <person name="Pinto D."/>
            <person name="Vollmers J."/>
            <person name="Rivas-Marin E."/>
            <person name="Kohn T."/>
            <person name="Peeters S.H."/>
            <person name="Heuer A."/>
            <person name="Rast P."/>
            <person name="Oberbeckmann S."/>
            <person name="Bunk B."/>
            <person name="Jeske O."/>
            <person name="Meyerdierks A."/>
            <person name="Storesund J.E."/>
            <person name="Kallscheuer N."/>
            <person name="Luecker S."/>
            <person name="Lage O.M."/>
            <person name="Pohl T."/>
            <person name="Merkel B.J."/>
            <person name="Hornburger P."/>
            <person name="Mueller R.-W."/>
            <person name="Bruemmer F."/>
            <person name="Labrenz M."/>
            <person name="Spormann A.M."/>
            <person name="Op den Camp H."/>
            <person name="Overmann J."/>
            <person name="Amann R."/>
            <person name="Jetten M.S.M."/>
            <person name="Mascher T."/>
            <person name="Medema M.H."/>
            <person name="Devos D.P."/>
            <person name="Kaster A.-K."/>
            <person name="Ovreas L."/>
            <person name="Rohde M."/>
            <person name="Galperin M.Y."/>
            <person name="Jogler C."/>
        </authorList>
    </citation>
    <scope>NUCLEOTIDE SEQUENCE [LARGE SCALE GENOMIC DNA]</scope>
    <source>
        <strain evidence="3 4">FF011L</strain>
    </source>
</reference>
<dbReference type="Gene3D" id="2.120.10.10">
    <property type="match status" value="1"/>
</dbReference>
<dbReference type="SUPFAM" id="SSF50939">
    <property type="entry name" value="Sialidases"/>
    <property type="match status" value="1"/>
</dbReference>
<sequence precursor="true">MIPFYRSLVLGAFLLAGMMLSATADESDYSFPHPEKAPESRLMLNLTTTGTDPKKIDFSKLPHVPSQHSILSDVRDKGGTWVHQHAYLAYYDGRYWAMWSDGPGVPHSGVSPAAHRNRVPGHDRPGTRNSYATSVDGVHWSKPADLTGPPRTEGFGWIARGLWVRDGDLLALSTHFNAPGYSGAGLSLEAFRWDKDSSKWQDHGTVLDDSMNNFPPKKLPNGEWMMTRRDHKRQVSVMVGGVDGFDQWAVHPLASYDGKGRPEEPYWYTLPDGKNIVGLIRDNGNSKRMLRTFSTDNGKSWTRIARTNFPDATSKFFALRTSRGYHVLVSNANPKARDPLTLAISADGLVYTHLFNLVGGRHVDYPHMIEHDGHLLVAFSGAKQTMEVVKISLDDIDALVAD</sequence>
<proteinExistence type="predicted"/>
<dbReference type="InterPro" id="IPR036278">
    <property type="entry name" value="Sialidase_sf"/>
</dbReference>
<dbReference type="CDD" id="cd15482">
    <property type="entry name" value="Sialidase_non-viral"/>
    <property type="match status" value="1"/>
</dbReference>
<evidence type="ECO:0000259" key="2">
    <source>
        <dbReference type="Pfam" id="PF13088"/>
    </source>
</evidence>
<protein>
    <recommendedName>
        <fullName evidence="2">Sialidase domain-containing protein</fullName>
    </recommendedName>
</protein>
<accession>A0A517M9S4</accession>
<feature type="chain" id="PRO_5022224489" description="Sialidase domain-containing protein" evidence="1">
    <location>
        <begin position="25"/>
        <end position="402"/>
    </location>
</feature>
<dbReference type="AlphaFoldDB" id="A0A517M9S4"/>
<evidence type="ECO:0000313" key="4">
    <source>
        <dbReference type="Proteomes" id="UP000320672"/>
    </source>
</evidence>